<dbReference type="Gene3D" id="3.40.50.12660">
    <property type="match status" value="1"/>
</dbReference>
<comment type="caution">
    <text evidence="3">The sequence shown here is derived from an EMBL/GenBank/DDBJ whole genome shotgun (WGS) entry which is preliminary data.</text>
</comment>
<dbReference type="PANTHER" id="PTHR48104">
    <property type="entry name" value="METACASPASE-4"/>
    <property type="match status" value="1"/>
</dbReference>
<feature type="domain" description="Peptidase C14 caspase" evidence="2">
    <location>
        <begin position="2"/>
        <end position="208"/>
    </location>
</feature>
<dbReference type="STRING" id="4072.A0A2G2ZJF8"/>
<evidence type="ECO:0000259" key="2">
    <source>
        <dbReference type="Pfam" id="PF00656"/>
    </source>
</evidence>
<evidence type="ECO:0000313" key="3">
    <source>
        <dbReference type="EMBL" id="PHT82139.1"/>
    </source>
</evidence>
<organism evidence="3 4">
    <name type="scientific">Capsicum annuum</name>
    <name type="common">Capsicum pepper</name>
    <dbReference type="NCBI Taxonomy" id="4072"/>
    <lineage>
        <taxon>Eukaryota</taxon>
        <taxon>Viridiplantae</taxon>
        <taxon>Streptophyta</taxon>
        <taxon>Embryophyta</taxon>
        <taxon>Tracheophyta</taxon>
        <taxon>Spermatophyta</taxon>
        <taxon>Magnoliopsida</taxon>
        <taxon>eudicotyledons</taxon>
        <taxon>Gunneridae</taxon>
        <taxon>Pentapetalae</taxon>
        <taxon>asterids</taxon>
        <taxon>lamiids</taxon>
        <taxon>Solanales</taxon>
        <taxon>Solanaceae</taxon>
        <taxon>Solanoideae</taxon>
        <taxon>Capsiceae</taxon>
        <taxon>Capsicum</taxon>
    </lineage>
</organism>
<dbReference type="Gramene" id="PHT82139">
    <property type="protein sequence ID" value="PHT82139"/>
    <property type="gene ID" value="T459_15154"/>
</dbReference>
<evidence type="ECO:0000256" key="1">
    <source>
        <dbReference type="ARBA" id="ARBA00009005"/>
    </source>
</evidence>
<dbReference type="InterPro" id="IPR011600">
    <property type="entry name" value="Pept_C14_caspase"/>
</dbReference>
<dbReference type="EMBL" id="AYRZ02000005">
    <property type="protein sequence ID" value="PHT82139.1"/>
    <property type="molecule type" value="Genomic_DNA"/>
</dbReference>
<dbReference type="Pfam" id="PF00656">
    <property type="entry name" value="Peptidase_C14"/>
    <property type="match status" value="1"/>
</dbReference>
<dbReference type="PANTHER" id="PTHR48104:SF19">
    <property type="entry name" value="CASPASE"/>
    <property type="match status" value="1"/>
</dbReference>
<name>A0A2G2ZJF8_CAPAN</name>
<reference evidence="3 4" key="2">
    <citation type="journal article" date="2017" name="Genome Biol.">
        <title>New reference genome sequences of hot pepper reveal the massive evolution of plant disease-resistance genes by retroduplication.</title>
        <authorList>
            <person name="Kim S."/>
            <person name="Park J."/>
            <person name="Yeom S.I."/>
            <person name="Kim Y.M."/>
            <person name="Seo E."/>
            <person name="Kim K.T."/>
            <person name="Kim M.S."/>
            <person name="Lee J.M."/>
            <person name="Cheong K."/>
            <person name="Shin H.S."/>
            <person name="Kim S.B."/>
            <person name="Han K."/>
            <person name="Lee J."/>
            <person name="Park M."/>
            <person name="Lee H.A."/>
            <person name="Lee H.Y."/>
            <person name="Lee Y."/>
            <person name="Oh S."/>
            <person name="Lee J.H."/>
            <person name="Choi E."/>
            <person name="Choi E."/>
            <person name="Lee S.E."/>
            <person name="Jeon J."/>
            <person name="Kim H."/>
            <person name="Choi G."/>
            <person name="Song H."/>
            <person name="Lee J."/>
            <person name="Lee S.C."/>
            <person name="Kwon J.K."/>
            <person name="Lee H.Y."/>
            <person name="Koo N."/>
            <person name="Hong Y."/>
            <person name="Kim R.W."/>
            <person name="Kang W.H."/>
            <person name="Huh J.H."/>
            <person name="Kang B.C."/>
            <person name="Yang T.J."/>
            <person name="Lee Y.H."/>
            <person name="Bennetzen J.L."/>
            <person name="Choi D."/>
        </authorList>
    </citation>
    <scope>NUCLEOTIDE SEQUENCE [LARGE SCALE GENOMIC DNA]</scope>
    <source>
        <strain evidence="4">cv. CM334</strain>
    </source>
</reference>
<reference evidence="3 4" key="1">
    <citation type="journal article" date="2014" name="Nat. Genet.">
        <title>Genome sequence of the hot pepper provides insights into the evolution of pungency in Capsicum species.</title>
        <authorList>
            <person name="Kim S."/>
            <person name="Park M."/>
            <person name="Yeom S.I."/>
            <person name="Kim Y.M."/>
            <person name="Lee J.M."/>
            <person name="Lee H.A."/>
            <person name="Seo E."/>
            <person name="Choi J."/>
            <person name="Cheong K."/>
            <person name="Kim K.T."/>
            <person name="Jung K."/>
            <person name="Lee G.W."/>
            <person name="Oh S.K."/>
            <person name="Bae C."/>
            <person name="Kim S.B."/>
            <person name="Lee H.Y."/>
            <person name="Kim S.Y."/>
            <person name="Kim M.S."/>
            <person name="Kang B.C."/>
            <person name="Jo Y.D."/>
            <person name="Yang H.B."/>
            <person name="Jeong H.J."/>
            <person name="Kang W.H."/>
            <person name="Kwon J.K."/>
            <person name="Shin C."/>
            <person name="Lim J.Y."/>
            <person name="Park J.H."/>
            <person name="Huh J.H."/>
            <person name="Kim J.S."/>
            <person name="Kim B.D."/>
            <person name="Cohen O."/>
            <person name="Paran I."/>
            <person name="Suh M.C."/>
            <person name="Lee S.B."/>
            <person name="Kim Y.K."/>
            <person name="Shin Y."/>
            <person name="Noh S.J."/>
            <person name="Park J."/>
            <person name="Seo Y.S."/>
            <person name="Kwon S.Y."/>
            <person name="Kim H.A."/>
            <person name="Park J.M."/>
            <person name="Kim H.J."/>
            <person name="Choi S.B."/>
            <person name="Bosland P.W."/>
            <person name="Reeves G."/>
            <person name="Jo S.H."/>
            <person name="Lee B.W."/>
            <person name="Cho H.T."/>
            <person name="Choi H.S."/>
            <person name="Lee M.S."/>
            <person name="Yu Y."/>
            <person name="Do Choi Y."/>
            <person name="Park B.S."/>
            <person name="van Deynze A."/>
            <person name="Ashrafi H."/>
            <person name="Hill T."/>
            <person name="Kim W.T."/>
            <person name="Pai H.S."/>
            <person name="Ahn H.K."/>
            <person name="Yeam I."/>
            <person name="Giovannoni J.J."/>
            <person name="Rose J.K."/>
            <person name="Sorensen I."/>
            <person name="Lee S.J."/>
            <person name="Kim R.W."/>
            <person name="Choi I.Y."/>
            <person name="Choi B.S."/>
            <person name="Lim J.S."/>
            <person name="Lee Y.H."/>
            <person name="Choi D."/>
        </authorList>
    </citation>
    <scope>NUCLEOTIDE SEQUENCE [LARGE SCALE GENOMIC DNA]</scope>
    <source>
        <strain evidence="4">cv. CM334</strain>
    </source>
</reference>
<gene>
    <name evidence="3" type="ORF">T459_15154</name>
</gene>
<evidence type="ECO:0000313" key="4">
    <source>
        <dbReference type="Proteomes" id="UP000222542"/>
    </source>
</evidence>
<protein>
    <submittedName>
        <fullName evidence="3">Metacaspase-2</fullName>
    </submittedName>
</protein>
<dbReference type="Proteomes" id="UP000222542">
    <property type="component" value="Unassembled WGS sequence"/>
</dbReference>
<dbReference type="GO" id="GO:0004197">
    <property type="term" value="F:cysteine-type endopeptidase activity"/>
    <property type="evidence" value="ECO:0000318"/>
    <property type="project" value="GO_Central"/>
</dbReference>
<accession>A0A2G2ZJF8</accession>
<dbReference type="OMA" id="GSQERNY"/>
<keyword evidence="4" id="KW-1185">Reference proteome</keyword>
<dbReference type="AlphaFoldDB" id="A0A2G2ZJF8"/>
<comment type="similarity">
    <text evidence="1">Belongs to the peptidase C14B family.</text>
</comment>
<dbReference type="GO" id="GO:0006508">
    <property type="term" value="P:proteolysis"/>
    <property type="evidence" value="ECO:0000318"/>
    <property type="project" value="GO_Central"/>
</dbReference>
<dbReference type="InterPro" id="IPR050452">
    <property type="entry name" value="Metacaspase"/>
</dbReference>
<proteinExistence type="inferred from homology"/>
<sequence>MYWFMQGVKAGDSLVFHFSGHGSQERNYTSDEIDGYDETLCPLDYETKGEIVDDELNATLVRPLPRGAKLLALIDACHSGTMLDLPYFCRMDRTGRYVWEDHRPLSGSWKGTSGGEVILFSGCDDHQLSSDTECLSKVASTGAMTFSFIQAIERGQGTTYGSILKAIKSFIRNSDCDLGSNISPCLLTMLTIGGGSGLRSRQEPQLTANEPFDVYTKKFSL</sequence>
<dbReference type="GO" id="GO:0005737">
    <property type="term" value="C:cytoplasm"/>
    <property type="evidence" value="ECO:0000318"/>
    <property type="project" value="GO_Central"/>
</dbReference>